<evidence type="ECO:0000256" key="1">
    <source>
        <dbReference type="SAM" id="MobiDB-lite"/>
    </source>
</evidence>
<sequence>IGTNLNGAGKKSTEEDLEMRTLILLALLGFVLAFSFAIPFNGDTAEVYDAESNNLAKDFQGEVNKRNEDTENRNGNKEDEDEEDDDQNVYAVQQLEDDDEELENEDENENALTNQGNEVEDPIWPLLIGRAVFRRFRRRRGRRGGWRRRRRGRRGGWRRRRRGRRWG</sequence>
<comment type="caution">
    <text evidence="3">The sequence shown here is derived from an EMBL/GenBank/DDBJ whole genome shotgun (WGS) entry which is preliminary data.</text>
</comment>
<protein>
    <submittedName>
        <fullName evidence="3">Uncharacterized protein</fullName>
    </submittedName>
</protein>
<feature type="compositionally biased region" description="Acidic residues" evidence="1">
    <location>
        <begin position="78"/>
        <end position="87"/>
    </location>
</feature>
<gene>
    <name evidence="3" type="ORF">PLOB_00041677</name>
</gene>
<keyword evidence="2" id="KW-0472">Membrane</keyword>
<reference evidence="3 4" key="1">
    <citation type="submission" date="2022-05" db="EMBL/GenBank/DDBJ databases">
        <authorList>
            <consortium name="Genoscope - CEA"/>
            <person name="William W."/>
        </authorList>
    </citation>
    <scope>NUCLEOTIDE SEQUENCE [LARGE SCALE GENOMIC DNA]</scope>
</reference>
<organism evidence="3 4">
    <name type="scientific">Porites lobata</name>
    <dbReference type="NCBI Taxonomy" id="104759"/>
    <lineage>
        <taxon>Eukaryota</taxon>
        <taxon>Metazoa</taxon>
        <taxon>Cnidaria</taxon>
        <taxon>Anthozoa</taxon>
        <taxon>Hexacorallia</taxon>
        <taxon>Scleractinia</taxon>
        <taxon>Fungiina</taxon>
        <taxon>Poritidae</taxon>
        <taxon>Porites</taxon>
    </lineage>
</organism>
<evidence type="ECO:0000313" key="4">
    <source>
        <dbReference type="Proteomes" id="UP001159405"/>
    </source>
</evidence>
<accession>A0ABN8PH25</accession>
<feature type="compositionally biased region" description="Basic and acidic residues" evidence="1">
    <location>
        <begin position="59"/>
        <end position="77"/>
    </location>
</feature>
<feature type="region of interest" description="Disordered" evidence="1">
    <location>
        <begin position="59"/>
        <end position="117"/>
    </location>
</feature>
<evidence type="ECO:0000313" key="3">
    <source>
        <dbReference type="EMBL" id="CAH3141438.1"/>
    </source>
</evidence>
<dbReference type="EMBL" id="CALNXK010000066">
    <property type="protein sequence ID" value="CAH3141438.1"/>
    <property type="molecule type" value="Genomic_DNA"/>
</dbReference>
<keyword evidence="2" id="KW-1133">Transmembrane helix</keyword>
<keyword evidence="4" id="KW-1185">Reference proteome</keyword>
<dbReference type="Proteomes" id="UP001159405">
    <property type="component" value="Unassembled WGS sequence"/>
</dbReference>
<evidence type="ECO:0000256" key="2">
    <source>
        <dbReference type="SAM" id="Phobius"/>
    </source>
</evidence>
<proteinExistence type="predicted"/>
<feature type="non-terminal residue" evidence="3">
    <location>
        <position position="1"/>
    </location>
</feature>
<keyword evidence="2" id="KW-0812">Transmembrane</keyword>
<name>A0ABN8PH25_9CNID</name>
<feature type="compositionally biased region" description="Acidic residues" evidence="1">
    <location>
        <begin position="95"/>
        <end position="109"/>
    </location>
</feature>
<feature type="transmembrane region" description="Helical" evidence="2">
    <location>
        <begin position="21"/>
        <end position="40"/>
    </location>
</feature>